<dbReference type="RefSeq" id="WP_386846313.1">
    <property type="nucleotide sequence ID" value="NZ_JBHUMK010000057.1"/>
</dbReference>
<evidence type="ECO:0000313" key="1">
    <source>
        <dbReference type="EMBL" id="MFD2610268.1"/>
    </source>
</evidence>
<feature type="non-terminal residue" evidence="1">
    <location>
        <position position="97"/>
    </location>
</feature>
<proteinExistence type="predicted"/>
<gene>
    <name evidence="1" type="ORF">ACFSR9_12595</name>
</gene>
<sequence length="97" mass="11220">MLSRLDAIRALDLPLDAGAHIHPNRLRLMAREGAQITPQHFRDLEAERRYALLMASLLDRAESLTDEILDLHDRILLNMNRQSRHRQETQVLASQDT</sequence>
<reference evidence="2" key="1">
    <citation type="journal article" date="2019" name="Int. J. Syst. Evol. Microbiol.">
        <title>The Global Catalogue of Microorganisms (GCM) 10K type strain sequencing project: providing services to taxonomists for standard genome sequencing and annotation.</title>
        <authorList>
            <consortium name="The Broad Institute Genomics Platform"/>
            <consortium name="The Broad Institute Genome Sequencing Center for Infectious Disease"/>
            <person name="Wu L."/>
            <person name="Ma J."/>
        </authorList>
    </citation>
    <scope>NUCLEOTIDE SEQUENCE [LARGE SCALE GENOMIC DNA]</scope>
    <source>
        <strain evidence="2">KCTC 33842</strain>
    </source>
</reference>
<comment type="caution">
    <text evidence="1">The sequence shown here is derived from an EMBL/GenBank/DDBJ whole genome shotgun (WGS) entry which is preliminary data.</text>
</comment>
<name>A0ABW5P550_9DEIO</name>
<dbReference type="EMBL" id="JBHUMK010000057">
    <property type="protein sequence ID" value="MFD2610268.1"/>
    <property type="molecule type" value="Genomic_DNA"/>
</dbReference>
<organism evidence="1 2">
    <name type="scientific">Deinococcus taklimakanensis</name>
    <dbReference type="NCBI Taxonomy" id="536443"/>
    <lineage>
        <taxon>Bacteria</taxon>
        <taxon>Thermotogati</taxon>
        <taxon>Deinococcota</taxon>
        <taxon>Deinococci</taxon>
        <taxon>Deinococcales</taxon>
        <taxon>Deinococcaceae</taxon>
        <taxon>Deinococcus</taxon>
    </lineage>
</organism>
<dbReference type="Proteomes" id="UP001597475">
    <property type="component" value="Unassembled WGS sequence"/>
</dbReference>
<accession>A0ABW5P550</accession>
<keyword evidence="2" id="KW-1185">Reference proteome</keyword>
<evidence type="ECO:0008006" key="3">
    <source>
        <dbReference type="Google" id="ProtNLM"/>
    </source>
</evidence>
<protein>
    <recommendedName>
        <fullName evidence="3">Transposase</fullName>
    </recommendedName>
</protein>
<evidence type="ECO:0000313" key="2">
    <source>
        <dbReference type="Proteomes" id="UP001597475"/>
    </source>
</evidence>